<dbReference type="EMBL" id="FQ312005">
    <property type="protein sequence ID" value="CBW25538.1"/>
    <property type="molecule type" value="Genomic_DNA"/>
</dbReference>
<reference evidence="2" key="1">
    <citation type="journal article" date="2013" name="ISME J.">
        <title>A small predatory core genome in the divergent marine Bacteriovorax marinus SJ and the terrestrial Bdellovibrio bacteriovorus.</title>
        <authorList>
            <person name="Crossman L.C."/>
            <person name="Chen H."/>
            <person name="Cerdeno-Tarraga A.M."/>
            <person name="Brooks K."/>
            <person name="Quail M.A."/>
            <person name="Pineiro S.A."/>
            <person name="Hobley L."/>
            <person name="Sockett R.E."/>
            <person name="Bentley S.D."/>
            <person name="Parkhill J."/>
            <person name="Williams H.N."/>
            <person name="Stine O.C."/>
        </authorList>
    </citation>
    <scope>NUCLEOTIDE SEQUENCE [LARGE SCALE GENOMIC DNA]</scope>
    <source>
        <strain evidence="2">ATCC BAA-682 / DSM 15412 / SJ</strain>
    </source>
</reference>
<dbReference type="PATRIC" id="fig|862908.3.peg.606"/>
<name>E1X566_HALMS</name>
<keyword evidence="2" id="KW-1185">Reference proteome</keyword>
<organism evidence="1 2">
    <name type="scientific">Halobacteriovorax marinus (strain ATCC BAA-682 / DSM 15412 / SJ)</name>
    <name type="common">Bacteriovorax marinus</name>
    <dbReference type="NCBI Taxonomy" id="862908"/>
    <lineage>
        <taxon>Bacteria</taxon>
        <taxon>Pseudomonadati</taxon>
        <taxon>Bdellovibrionota</taxon>
        <taxon>Bacteriovoracia</taxon>
        <taxon>Bacteriovoracales</taxon>
        <taxon>Halobacteriovoraceae</taxon>
        <taxon>Halobacteriovorax</taxon>
    </lineage>
</organism>
<dbReference type="KEGG" id="bmx:BMS_0631"/>
<dbReference type="RefSeq" id="WP_014243324.1">
    <property type="nucleotide sequence ID" value="NC_016620.1"/>
</dbReference>
<dbReference type="Proteomes" id="UP000008963">
    <property type="component" value="Chromosome"/>
</dbReference>
<dbReference type="HOGENOM" id="CLU_544877_0_0_7"/>
<dbReference type="STRING" id="862908.BMS_0631"/>
<proteinExistence type="predicted"/>
<accession>E1X566</accession>
<dbReference type="AlphaFoldDB" id="E1X566"/>
<protein>
    <submittedName>
        <fullName evidence="1">Exported protein</fullName>
    </submittedName>
</protein>
<sequence>MNQFFLLLSILLLSFSCSKESKLKFSPPMSLNEQESQAVDQQSVEANTKDFQVPTLKLISQKSRLSILNNDQVTEEIDLKVEDERYLRSKLLDILDGNRPNTLEMSDIFTYSISFKNDELFKIINNIKLEELKNYKVNISTFFFLKNNKTGYYLDLDYRAGIENDLGVYVSSQLENEEEQVDGFSYGEKPVESYKFEVPGIALDFAFDKLTKKSKVIYTVDNFNNGEMSLVDWKSETLEKGSLLILSNTTQEKIFFIPNGKSISTVLEDTHKVSHYKKINFIKLDEKILAGQILALVEPQKIETRGQVEEIFGAQSVDFVFKEGVTKTLMIQPIGLKHSIHKYSEPQKVNYYKNDDYIRSRYCNVSREKIVTHETPLNMKSEVSRIKLRFNGRESFLTEMVKMGHAEVKTNKKSLLIILNSLPGGGTISNVNLSILSQLKEGKLVQSNGECRLFHYVRRGEVEGDFYIHSVQTEKYDSFSPSVDLVKVGIKTKMNLRVIE</sequence>
<evidence type="ECO:0000313" key="1">
    <source>
        <dbReference type="EMBL" id="CBW25538.1"/>
    </source>
</evidence>
<evidence type="ECO:0000313" key="2">
    <source>
        <dbReference type="Proteomes" id="UP000008963"/>
    </source>
</evidence>
<gene>
    <name evidence="1" type="ordered locus">BMS_0631</name>
</gene>